<evidence type="ECO:0000313" key="4">
    <source>
        <dbReference type="EMBL" id="RJP65013.1"/>
    </source>
</evidence>
<dbReference type="EMBL" id="QZKI01000131">
    <property type="protein sequence ID" value="RJP65013.1"/>
    <property type="molecule type" value="Genomic_DNA"/>
</dbReference>
<evidence type="ECO:0000256" key="3">
    <source>
        <dbReference type="SAM" id="SignalP"/>
    </source>
</evidence>
<feature type="signal peptide" evidence="3">
    <location>
        <begin position="1"/>
        <end position="32"/>
    </location>
</feature>
<organism evidence="4 5">
    <name type="scientific">Candidatus Abyssobacteria bacterium SURF_17</name>
    <dbReference type="NCBI Taxonomy" id="2093361"/>
    <lineage>
        <taxon>Bacteria</taxon>
        <taxon>Pseudomonadati</taxon>
        <taxon>Candidatus Hydrogenedentota</taxon>
        <taxon>Candidatus Abyssobacteria</taxon>
    </lineage>
</organism>
<dbReference type="SUPFAM" id="SSF48695">
    <property type="entry name" value="Multiheme cytochromes"/>
    <property type="match status" value="1"/>
</dbReference>
<dbReference type="Gene3D" id="1.10.780.10">
    <property type="entry name" value="Hydroxylamine Oxidoreductase, Chain A, domain 1"/>
    <property type="match status" value="1"/>
</dbReference>
<gene>
    <name evidence="4" type="ORF">C4532_18320</name>
</gene>
<keyword evidence="2" id="KW-0812">Transmembrane</keyword>
<keyword evidence="2" id="KW-1133">Transmembrane helix</keyword>
<accession>A0A419EPR7</accession>
<feature type="chain" id="PRO_5019267089" evidence="3">
    <location>
        <begin position="33"/>
        <end position="437"/>
    </location>
</feature>
<dbReference type="GO" id="GO:0016491">
    <property type="term" value="F:oxidoreductase activity"/>
    <property type="evidence" value="ECO:0007669"/>
    <property type="project" value="TreeGrafter"/>
</dbReference>
<dbReference type="InterPro" id="IPR051829">
    <property type="entry name" value="Multiheme_Cytochr_ET"/>
</dbReference>
<keyword evidence="2" id="KW-0472">Membrane</keyword>
<feature type="transmembrane region" description="Helical" evidence="2">
    <location>
        <begin position="403"/>
        <end position="426"/>
    </location>
</feature>
<comment type="caution">
    <text evidence="4">The sequence shown here is derived from an EMBL/GenBank/DDBJ whole genome shotgun (WGS) entry which is preliminary data.</text>
</comment>
<evidence type="ECO:0000313" key="5">
    <source>
        <dbReference type="Proteomes" id="UP000285961"/>
    </source>
</evidence>
<evidence type="ECO:0000256" key="2">
    <source>
        <dbReference type="SAM" id="Phobius"/>
    </source>
</evidence>
<protein>
    <submittedName>
        <fullName evidence="4">Uncharacterized protein</fullName>
    </submittedName>
</protein>
<dbReference type="InterPro" id="IPR036280">
    <property type="entry name" value="Multihaem_cyt_sf"/>
</dbReference>
<dbReference type="Gene3D" id="1.10.1130.10">
    <property type="entry name" value="Flavocytochrome C3, Chain A"/>
    <property type="match status" value="1"/>
</dbReference>
<dbReference type="Proteomes" id="UP000285961">
    <property type="component" value="Unassembled WGS sequence"/>
</dbReference>
<dbReference type="PANTHER" id="PTHR35038">
    <property type="entry name" value="DISSIMILATORY SULFITE REDUCTASE SIRA"/>
    <property type="match status" value="1"/>
</dbReference>
<proteinExistence type="predicted"/>
<evidence type="ECO:0000256" key="1">
    <source>
        <dbReference type="ARBA" id="ARBA00022729"/>
    </source>
</evidence>
<name>A0A419EPR7_9BACT</name>
<sequence length="437" mass="47233">MKQMNTKARFLIAGIIALSLSGMMLFAGSAGAEEAGNDACLICHGNEAKARKKMVYVNAAVLAGSMHAVLKCVDCHTDAKGEPIADKEPPHPEAMKRVNCTGCHHKGNSEGAPDFTPMQEYQTSVHGKASLDKGDQDVATCSDCHGKHNIRRTADPESTTHRANIPRTCAACHDNMQMVLKHNIHAEQPYREYEQSVHGKALFRDGLATIAAVCTDCHGVHDIQPNGAVDLKPHQPATCGKCHLQEYLAYSRSIHGNAFKMGITDSPVCADCHGEHKIEAPWEPESRVSLFNVTETCAGCHDDVAKMSKYNILTNKVSTFTKSDHGMGKDIGIVSVATCVSCHGYHDILPSDDPESSIYRANLKKTCGTQNCHPNPTGEILQSKIHVDKMNRDIGSLRRIRTVALWSVGALLGLGLVTGALAYAGVFKQDSSRVSTP</sequence>
<reference evidence="4 5" key="1">
    <citation type="journal article" date="2017" name="ISME J.">
        <title>Energy and carbon metabolisms in a deep terrestrial subsurface fluid microbial community.</title>
        <authorList>
            <person name="Momper L."/>
            <person name="Jungbluth S.P."/>
            <person name="Lee M.D."/>
            <person name="Amend J.P."/>
        </authorList>
    </citation>
    <scope>NUCLEOTIDE SEQUENCE [LARGE SCALE GENOMIC DNA]</scope>
    <source>
        <strain evidence="4">SURF_17</strain>
    </source>
</reference>
<dbReference type="AlphaFoldDB" id="A0A419EPR7"/>
<dbReference type="PANTHER" id="PTHR35038:SF6">
    <property type="entry name" value="SURFACE LOCALIZED DECAHEME CYTOCHROME C LIPOPROTEIN"/>
    <property type="match status" value="1"/>
</dbReference>
<keyword evidence="1 3" id="KW-0732">Signal</keyword>